<dbReference type="GO" id="GO:0016020">
    <property type="term" value="C:membrane"/>
    <property type="evidence" value="ECO:0007669"/>
    <property type="project" value="UniProtKB-SubCell"/>
</dbReference>
<dbReference type="PROSITE" id="PS50262">
    <property type="entry name" value="G_PROTEIN_RECEP_F1_2"/>
    <property type="match status" value="1"/>
</dbReference>
<dbReference type="InterPro" id="IPR000611">
    <property type="entry name" value="NPY_rcpt"/>
</dbReference>
<dbReference type="Proteomes" id="UP000614350">
    <property type="component" value="Unassembled WGS sequence"/>
</dbReference>
<reference evidence="12" key="1">
    <citation type="journal article" date="2020" name="G3 (Bethesda)">
        <title>High-Quality Assemblies for Three Invasive Social Wasps from the &lt;i&gt;Vespula&lt;/i&gt; Genus.</title>
        <authorList>
            <person name="Harrop T.W.R."/>
            <person name="Guhlin J."/>
            <person name="McLaughlin G.M."/>
            <person name="Permina E."/>
            <person name="Stockwell P."/>
            <person name="Gilligan J."/>
            <person name="Le Lec M.F."/>
            <person name="Gruber M.A.M."/>
            <person name="Quinn O."/>
            <person name="Lovegrove M."/>
            <person name="Duncan E.J."/>
            <person name="Remnant E.J."/>
            <person name="Van Eeckhoven J."/>
            <person name="Graham B."/>
            <person name="Knapp R.A."/>
            <person name="Langford K.W."/>
            <person name="Kronenberg Z."/>
            <person name="Press M.O."/>
            <person name="Eacker S.M."/>
            <person name="Wilson-Rankin E.E."/>
            <person name="Purcell J."/>
            <person name="Lester P.J."/>
            <person name="Dearden P.K."/>
        </authorList>
    </citation>
    <scope>NUCLEOTIDE SEQUENCE</scope>
    <source>
        <strain evidence="12">Marl-1</strain>
    </source>
</reference>
<evidence type="ECO:0000256" key="1">
    <source>
        <dbReference type="ARBA" id="ARBA00004141"/>
    </source>
</evidence>
<keyword evidence="8" id="KW-0807">Transducer</keyword>
<evidence type="ECO:0000313" key="13">
    <source>
        <dbReference type="Proteomes" id="UP000614350"/>
    </source>
</evidence>
<evidence type="ECO:0000256" key="10">
    <source>
        <dbReference type="SAM" id="Phobius"/>
    </source>
</evidence>
<evidence type="ECO:0000256" key="5">
    <source>
        <dbReference type="ARBA" id="ARBA00023040"/>
    </source>
</evidence>
<evidence type="ECO:0000256" key="7">
    <source>
        <dbReference type="ARBA" id="ARBA00023170"/>
    </source>
</evidence>
<evidence type="ECO:0000259" key="11">
    <source>
        <dbReference type="PROSITE" id="PS50262"/>
    </source>
</evidence>
<feature type="transmembrane region" description="Helical" evidence="10">
    <location>
        <begin position="233"/>
        <end position="254"/>
    </location>
</feature>
<keyword evidence="6 10" id="KW-0472">Membrane</keyword>
<feature type="transmembrane region" description="Helical" evidence="10">
    <location>
        <begin position="132"/>
        <end position="157"/>
    </location>
</feature>
<evidence type="ECO:0000256" key="9">
    <source>
        <dbReference type="SAM" id="MobiDB-lite"/>
    </source>
</evidence>
<sequence length="449" mass="48966">MTNVETTFRRYTLKFPMLQPPSPLLEMASLRLPDSEEFDVETRRRSNNGNMLPTTIPTVPPGTGSFQQIKNDLGDYLNNLLVEAITISPSRSEGAPSMEEQTGLFNASKTANISTIEQLPDRLYRHSMAMSAVYCVAYVLVFVVGLIGNSFVIAVVYRSPRMRTVTNFFIVNLAVADVLVIVFCLPATLMSNIFVPWFLGWFMCKAVAYIQGVSVAASVYSLVAVSLDRYVSAVLAAILAVAVAAPGGLTGIAISPGTGPIHAPQVVSAAVPVAAAHVVAQPVAPVVHQTPIVTRTTIASTINLQPTNYHQNNQPTNQPTNQSTNQPTNQPTNCHDETRPTPETTQHPSHHLEASLIAFSCDDGKDHRLGETHIKKKKQKKDETNFTPPFEQPPPPPPPPPPHHYHTPTPTTHPPTTPLQVTNKAPTPTTTTRTFPSSSDGKWLWKRIN</sequence>
<feature type="region of interest" description="Disordered" evidence="9">
    <location>
        <begin position="363"/>
        <end position="449"/>
    </location>
</feature>
<gene>
    <name evidence="12" type="ORF">HZH66_011345</name>
</gene>
<feature type="domain" description="G-protein coupled receptors family 1 profile" evidence="11">
    <location>
        <begin position="148"/>
        <end position="246"/>
    </location>
</feature>
<dbReference type="GO" id="GO:0004983">
    <property type="term" value="F:neuropeptide Y receptor activity"/>
    <property type="evidence" value="ECO:0007669"/>
    <property type="project" value="InterPro"/>
</dbReference>
<dbReference type="AlphaFoldDB" id="A0A834JE09"/>
<evidence type="ECO:0000256" key="6">
    <source>
        <dbReference type="ARBA" id="ARBA00023136"/>
    </source>
</evidence>
<evidence type="ECO:0000256" key="3">
    <source>
        <dbReference type="ARBA" id="ARBA00022692"/>
    </source>
</evidence>
<feature type="compositionally biased region" description="Pro residues" evidence="9">
    <location>
        <begin position="390"/>
        <end position="402"/>
    </location>
</feature>
<keyword evidence="13" id="KW-1185">Reference proteome</keyword>
<feature type="region of interest" description="Disordered" evidence="9">
    <location>
        <begin position="306"/>
        <end position="349"/>
    </location>
</feature>
<dbReference type="EMBL" id="JACSEA010000013">
    <property type="protein sequence ID" value="KAF7386893.1"/>
    <property type="molecule type" value="Genomic_DNA"/>
</dbReference>
<comment type="similarity">
    <text evidence="2">Belongs to the G-protein coupled receptor 1 family.</text>
</comment>
<keyword evidence="3 10" id="KW-0812">Transmembrane</keyword>
<proteinExistence type="inferred from homology"/>
<keyword evidence="4 10" id="KW-1133">Transmembrane helix</keyword>
<organism evidence="12 13">
    <name type="scientific">Vespula vulgaris</name>
    <name type="common">Yellow jacket</name>
    <name type="synonym">Wasp</name>
    <dbReference type="NCBI Taxonomy" id="7454"/>
    <lineage>
        <taxon>Eukaryota</taxon>
        <taxon>Metazoa</taxon>
        <taxon>Ecdysozoa</taxon>
        <taxon>Arthropoda</taxon>
        <taxon>Hexapoda</taxon>
        <taxon>Insecta</taxon>
        <taxon>Pterygota</taxon>
        <taxon>Neoptera</taxon>
        <taxon>Endopterygota</taxon>
        <taxon>Hymenoptera</taxon>
        <taxon>Apocrita</taxon>
        <taxon>Aculeata</taxon>
        <taxon>Vespoidea</taxon>
        <taxon>Vespidae</taxon>
        <taxon>Vespinae</taxon>
        <taxon>Vespula</taxon>
    </lineage>
</organism>
<name>A0A834JE09_VESVU</name>
<evidence type="ECO:0000256" key="2">
    <source>
        <dbReference type="ARBA" id="ARBA00010663"/>
    </source>
</evidence>
<evidence type="ECO:0000256" key="8">
    <source>
        <dbReference type="ARBA" id="ARBA00023224"/>
    </source>
</evidence>
<dbReference type="PANTHER" id="PTHR24235:SF29">
    <property type="entry name" value="GH23382P"/>
    <property type="match status" value="1"/>
</dbReference>
<feature type="compositionally biased region" description="Low complexity" evidence="9">
    <location>
        <begin position="306"/>
        <end position="333"/>
    </location>
</feature>
<dbReference type="SUPFAM" id="SSF81321">
    <property type="entry name" value="Family A G protein-coupled receptor-like"/>
    <property type="match status" value="1"/>
</dbReference>
<dbReference type="InterPro" id="IPR017452">
    <property type="entry name" value="GPCR_Rhodpsn_7TM"/>
</dbReference>
<feature type="compositionally biased region" description="Basic and acidic residues" evidence="9">
    <location>
        <begin position="363"/>
        <end position="373"/>
    </location>
</feature>
<dbReference type="Gene3D" id="1.20.1070.10">
    <property type="entry name" value="Rhodopsin 7-helix transmembrane proteins"/>
    <property type="match status" value="1"/>
</dbReference>
<protein>
    <recommendedName>
        <fullName evidence="11">G-protein coupled receptors family 1 profile domain-containing protein</fullName>
    </recommendedName>
</protein>
<feature type="compositionally biased region" description="Low complexity" evidence="9">
    <location>
        <begin position="426"/>
        <end position="439"/>
    </location>
</feature>
<dbReference type="PANTHER" id="PTHR24235">
    <property type="entry name" value="NEUROPEPTIDE Y RECEPTOR"/>
    <property type="match status" value="1"/>
</dbReference>
<comment type="caution">
    <text evidence="12">The sequence shown here is derived from an EMBL/GenBank/DDBJ whole genome shotgun (WGS) entry which is preliminary data.</text>
</comment>
<feature type="transmembrane region" description="Helical" evidence="10">
    <location>
        <begin position="207"/>
        <end position="227"/>
    </location>
</feature>
<feature type="transmembrane region" description="Helical" evidence="10">
    <location>
        <begin position="169"/>
        <end position="195"/>
    </location>
</feature>
<comment type="subcellular location">
    <subcellularLocation>
        <location evidence="1">Membrane</location>
        <topology evidence="1">Multi-pass membrane protein</topology>
    </subcellularLocation>
</comment>
<evidence type="ECO:0000256" key="4">
    <source>
        <dbReference type="ARBA" id="ARBA00022989"/>
    </source>
</evidence>
<evidence type="ECO:0000313" key="12">
    <source>
        <dbReference type="EMBL" id="KAF7386893.1"/>
    </source>
</evidence>
<dbReference type="Pfam" id="PF00001">
    <property type="entry name" value="7tm_1"/>
    <property type="match status" value="1"/>
</dbReference>
<keyword evidence="7" id="KW-0675">Receptor</keyword>
<accession>A0A834JE09</accession>
<dbReference type="PRINTS" id="PR00237">
    <property type="entry name" value="GPCRRHODOPSN"/>
</dbReference>
<dbReference type="PRINTS" id="PR01012">
    <property type="entry name" value="NRPEPTIDEYR"/>
</dbReference>
<dbReference type="InterPro" id="IPR000276">
    <property type="entry name" value="GPCR_Rhodpsn"/>
</dbReference>
<keyword evidence="5" id="KW-0297">G-protein coupled receptor</keyword>